<gene>
    <name evidence="2" type="ORF">ACFQ3L_02995</name>
</gene>
<name>A0ABW4B6N3_9LACO</name>
<organism evidence="2 3">
    <name type="scientific">Lacticaseibacillus jixianensis</name>
    <dbReference type="NCBI Taxonomy" id="2486012"/>
    <lineage>
        <taxon>Bacteria</taxon>
        <taxon>Bacillati</taxon>
        <taxon>Bacillota</taxon>
        <taxon>Bacilli</taxon>
        <taxon>Lactobacillales</taxon>
        <taxon>Lactobacillaceae</taxon>
        <taxon>Lacticaseibacillus</taxon>
    </lineage>
</organism>
<keyword evidence="3" id="KW-1185">Reference proteome</keyword>
<dbReference type="Pfam" id="PF08240">
    <property type="entry name" value="ADH_N"/>
    <property type="match status" value="1"/>
</dbReference>
<protein>
    <submittedName>
        <fullName evidence="2">Zinc-binding alcohol dehydrogenase family protein</fullName>
    </submittedName>
</protein>
<dbReference type="SMART" id="SM00829">
    <property type="entry name" value="PKS_ER"/>
    <property type="match status" value="1"/>
</dbReference>
<dbReference type="Pfam" id="PF13602">
    <property type="entry name" value="ADH_zinc_N_2"/>
    <property type="match status" value="1"/>
</dbReference>
<evidence type="ECO:0000313" key="3">
    <source>
        <dbReference type="Proteomes" id="UP001597249"/>
    </source>
</evidence>
<dbReference type="Gene3D" id="3.90.180.10">
    <property type="entry name" value="Medium-chain alcohol dehydrogenases, catalytic domain"/>
    <property type="match status" value="1"/>
</dbReference>
<dbReference type="PANTHER" id="PTHR43482:SF1">
    <property type="entry name" value="PROTEIN AST1-RELATED"/>
    <property type="match status" value="1"/>
</dbReference>
<dbReference type="SUPFAM" id="SSF51735">
    <property type="entry name" value="NAD(P)-binding Rossmann-fold domains"/>
    <property type="match status" value="1"/>
</dbReference>
<dbReference type="SUPFAM" id="SSF50129">
    <property type="entry name" value="GroES-like"/>
    <property type="match status" value="1"/>
</dbReference>
<dbReference type="InterPro" id="IPR014182">
    <property type="entry name" value="ADH_Zn_typ-1"/>
</dbReference>
<comment type="caution">
    <text evidence="2">The sequence shown here is derived from an EMBL/GenBank/DDBJ whole genome shotgun (WGS) entry which is preliminary data.</text>
</comment>
<dbReference type="InterPro" id="IPR052585">
    <property type="entry name" value="Lipid_raft_assoc_Zn_ADH"/>
</dbReference>
<proteinExistence type="predicted"/>
<dbReference type="RefSeq" id="WP_125584281.1">
    <property type="nucleotide sequence ID" value="NZ_JBHTMO010000006.1"/>
</dbReference>
<sequence length="340" mass="35775">MSQNLAFVAYNGVRLSEPESLVPLMIDRPTPGPHDVVVQVQAIALNPVDEKQRAGLHQATPRILGYDACGTITAAGSAVKGFKVGDRVMYAGSTKRPGSFQQFQAVAAALIAAAPARLTAGEAAALPLVGLTAWELLFEKMHFQPAANANHGQTLLIINGAGGVGSMLSQLAHWSGLKVIATASPSHFDWLYQHGVALPLDYHDDLALAVHQAGYAFVDAVALLYATEPHLSVAAALVAPFGHVGTLTTPQGPLDVTALKAKAASLDFEFMFAKSDFDHDPASQGHILSQLGAMAQAGLIQPSVTKRFDRITAANIKAGLEQLMQGHQVGKIVLEGPFEA</sequence>
<dbReference type="Gene3D" id="3.40.50.720">
    <property type="entry name" value="NAD(P)-binding Rossmann-like Domain"/>
    <property type="match status" value="1"/>
</dbReference>
<reference evidence="3" key="1">
    <citation type="journal article" date="2019" name="Int. J. Syst. Evol. Microbiol.">
        <title>The Global Catalogue of Microorganisms (GCM) 10K type strain sequencing project: providing services to taxonomists for standard genome sequencing and annotation.</title>
        <authorList>
            <consortium name="The Broad Institute Genomics Platform"/>
            <consortium name="The Broad Institute Genome Sequencing Center for Infectious Disease"/>
            <person name="Wu L."/>
            <person name="Ma J."/>
        </authorList>
    </citation>
    <scope>NUCLEOTIDE SEQUENCE [LARGE SCALE GENOMIC DNA]</scope>
    <source>
        <strain evidence="3">CCM 8911</strain>
    </source>
</reference>
<feature type="domain" description="Enoyl reductase (ER)" evidence="1">
    <location>
        <begin position="16"/>
        <end position="334"/>
    </location>
</feature>
<accession>A0ABW4B6N3</accession>
<dbReference type="InterPro" id="IPR020843">
    <property type="entry name" value="ER"/>
</dbReference>
<dbReference type="InterPro" id="IPR011032">
    <property type="entry name" value="GroES-like_sf"/>
</dbReference>
<evidence type="ECO:0000259" key="1">
    <source>
        <dbReference type="SMART" id="SM00829"/>
    </source>
</evidence>
<evidence type="ECO:0000313" key="2">
    <source>
        <dbReference type="EMBL" id="MFD1392554.1"/>
    </source>
</evidence>
<dbReference type="EMBL" id="JBHTMO010000006">
    <property type="protein sequence ID" value="MFD1392554.1"/>
    <property type="molecule type" value="Genomic_DNA"/>
</dbReference>
<dbReference type="Proteomes" id="UP001597249">
    <property type="component" value="Unassembled WGS sequence"/>
</dbReference>
<dbReference type="InterPro" id="IPR013154">
    <property type="entry name" value="ADH-like_N"/>
</dbReference>
<dbReference type="CDD" id="cd08252">
    <property type="entry name" value="AL_MDR"/>
    <property type="match status" value="1"/>
</dbReference>
<dbReference type="InterPro" id="IPR036291">
    <property type="entry name" value="NAD(P)-bd_dom_sf"/>
</dbReference>
<dbReference type="PANTHER" id="PTHR43482">
    <property type="entry name" value="PROTEIN AST1-RELATED"/>
    <property type="match status" value="1"/>
</dbReference>